<dbReference type="PANTHER" id="PTHR11527">
    <property type="entry name" value="HEAT-SHOCK PROTEIN 20 FAMILY MEMBER"/>
    <property type="match status" value="1"/>
</dbReference>
<dbReference type="InterPro" id="IPR002068">
    <property type="entry name" value="A-crystallin/Hsp20_dom"/>
</dbReference>
<organism evidence="4 5">
    <name type="scientific">Dehalobacter restrictus</name>
    <dbReference type="NCBI Taxonomy" id="55583"/>
    <lineage>
        <taxon>Bacteria</taxon>
        <taxon>Bacillati</taxon>
        <taxon>Bacillota</taxon>
        <taxon>Clostridia</taxon>
        <taxon>Eubacteriales</taxon>
        <taxon>Desulfitobacteriaceae</taxon>
        <taxon>Dehalobacter</taxon>
    </lineage>
</organism>
<dbReference type="RefSeq" id="WP_019224692.1">
    <property type="nucleotide sequence ID" value="NZ_CP046996.1"/>
</dbReference>
<dbReference type="EMBL" id="CP046996">
    <property type="protein sequence ID" value="QHA01567.1"/>
    <property type="molecule type" value="Genomic_DNA"/>
</dbReference>
<evidence type="ECO:0000313" key="4">
    <source>
        <dbReference type="EMBL" id="QHA01567.1"/>
    </source>
</evidence>
<evidence type="ECO:0000259" key="3">
    <source>
        <dbReference type="PROSITE" id="PS01031"/>
    </source>
</evidence>
<protein>
    <submittedName>
        <fullName evidence="4">Hsp20 family protein</fullName>
    </submittedName>
</protein>
<proteinExistence type="inferred from homology"/>
<comment type="similarity">
    <text evidence="1 2">Belongs to the small heat shock protein (HSP20) family.</text>
</comment>
<dbReference type="Gene3D" id="2.60.40.790">
    <property type="match status" value="1"/>
</dbReference>
<dbReference type="CDD" id="cd06464">
    <property type="entry name" value="ACD_sHsps-like"/>
    <property type="match status" value="1"/>
</dbReference>
<feature type="domain" description="SHSP" evidence="3">
    <location>
        <begin position="33"/>
        <end position="148"/>
    </location>
</feature>
<evidence type="ECO:0000256" key="2">
    <source>
        <dbReference type="RuleBase" id="RU003616"/>
    </source>
</evidence>
<dbReference type="Pfam" id="PF00011">
    <property type="entry name" value="HSP20"/>
    <property type="match status" value="1"/>
</dbReference>
<name>A0A857DKT6_9FIRM</name>
<evidence type="ECO:0000256" key="1">
    <source>
        <dbReference type="PROSITE-ProRule" id="PRU00285"/>
    </source>
</evidence>
<gene>
    <name evidence="4" type="ORF">GQ588_13420</name>
</gene>
<accession>A0A857DKT6</accession>
<dbReference type="InterPro" id="IPR031107">
    <property type="entry name" value="Small_HSP"/>
</dbReference>
<dbReference type="InterPro" id="IPR008978">
    <property type="entry name" value="HSP20-like_chaperone"/>
</dbReference>
<dbReference type="PROSITE" id="PS01031">
    <property type="entry name" value="SHSP"/>
    <property type="match status" value="1"/>
</dbReference>
<dbReference type="SUPFAM" id="SSF49764">
    <property type="entry name" value="HSP20-like chaperones"/>
    <property type="match status" value="1"/>
</dbReference>
<dbReference type="Proteomes" id="UP000430508">
    <property type="component" value="Chromosome"/>
</dbReference>
<dbReference type="AlphaFoldDB" id="A0A857DKT6"/>
<sequence length="149" mass="17582">MNLIPFHPMRNADQIRREINRLYSFPYTFFEDEFAPRLAVPFTDIYETDEEIIVSCDLPGLQRREDVGIQIENNMITISGTLNREQHVIQEDRLHKKERYTGQFRRSVSLPATVSIDNVRAIYKNGVLNVFLPKTDSREKKSVQIEFQY</sequence>
<evidence type="ECO:0000313" key="5">
    <source>
        <dbReference type="Proteomes" id="UP000430508"/>
    </source>
</evidence>
<reference evidence="4 5" key="1">
    <citation type="submission" date="2019-12" db="EMBL/GenBank/DDBJ databases">
        <title>Sequence classification of anaerobic respiratory reductive dehalogenases: First we see many, then we see few.</title>
        <authorList>
            <person name="Molenda O."/>
            <person name="Puentes Jacome L.A."/>
            <person name="Cao X."/>
            <person name="Nesbo C.L."/>
            <person name="Tang S."/>
            <person name="Morson N."/>
            <person name="Patron J."/>
            <person name="Lomheim L."/>
            <person name="Wishart D.S."/>
            <person name="Edwards E.A."/>
        </authorList>
    </citation>
    <scope>NUCLEOTIDE SEQUENCE [LARGE SCALE GENOMIC DNA]</scope>
    <source>
        <strain evidence="4 5">12DCA</strain>
    </source>
</reference>